<dbReference type="InterPro" id="IPR039425">
    <property type="entry name" value="RNA_pol_sigma-70-like"/>
</dbReference>
<dbReference type="GO" id="GO:0003677">
    <property type="term" value="F:DNA binding"/>
    <property type="evidence" value="ECO:0007669"/>
    <property type="project" value="InterPro"/>
</dbReference>
<keyword evidence="3" id="KW-0731">Sigma factor</keyword>
<dbReference type="CDD" id="cd06171">
    <property type="entry name" value="Sigma70_r4"/>
    <property type="match status" value="1"/>
</dbReference>
<dbReference type="GO" id="GO:0006352">
    <property type="term" value="P:DNA-templated transcription initiation"/>
    <property type="evidence" value="ECO:0007669"/>
    <property type="project" value="InterPro"/>
</dbReference>
<dbReference type="PANTHER" id="PTHR43133">
    <property type="entry name" value="RNA POLYMERASE ECF-TYPE SIGMA FACTO"/>
    <property type="match status" value="1"/>
</dbReference>
<dbReference type="InterPro" id="IPR013325">
    <property type="entry name" value="RNA_pol_sigma_r2"/>
</dbReference>
<evidence type="ECO:0000256" key="4">
    <source>
        <dbReference type="ARBA" id="ARBA00023163"/>
    </source>
</evidence>
<dbReference type="PANTHER" id="PTHR43133:SF46">
    <property type="entry name" value="RNA POLYMERASE SIGMA-70 FACTOR ECF SUBFAMILY"/>
    <property type="match status" value="1"/>
</dbReference>
<organism evidence="7 8">
    <name type="scientific">Maribellus luteus</name>
    <dbReference type="NCBI Taxonomy" id="2305463"/>
    <lineage>
        <taxon>Bacteria</taxon>
        <taxon>Pseudomonadati</taxon>
        <taxon>Bacteroidota</taxon>
        <taxon>Bacteroidia</taxon>
        <taxon>Marinilabiliales</taxon>
        <taxon>Prolixibacteraceae</taxon>
        <taxon>Maribellus</taxon>
    </lineage>
</organism>
<dbReference type="RefSeq" id="WP_119436035.1">
    <property type="nucleotide sequence ID" value="NZ_QWGR01000001.1"/>
</dbReference>
<proteinExistence type="inferred from homology"/>
<protein>
    <submittedName>
        <fullName evidence="7">RNA polymerase sigma-70 factor</fullName>
    </submittedName>
</protein>
<dbReference type="NCBIfam" id="TIGR02985">
    <property type="entry name" value="Sig70_bacteroi1"/>
    <property type="match status" value="1"/>
</dbReference>
<dbReference type="Gene3D" id="1.10.1740.10">
    <property type="match status" value="1"/>
</dbReference>
<dbReference type="OrthoDB" id="1093111at2"/>
<accession>A0A399T6R8</accession>
<dbReference type="Gene3D" id="1.10.10.10">
    <property type="entry name" value="Winged helix-like DNA-binding domain superfamily/Winged helix DNA-binding domain"/>
    <property type="match status" value="1"/>
</dbReference>
<comment type="similarity">
    <text evidence="1">Belongs to the sigma-70 factor family. ECF subfamily.</text>
</comment>
<name>A0A399T6R8_9BACT</name>
<evidence type="ECO:0000256" key="1">
    <source>
        <dbReference type="ARBA" id="ARBA00010641"/>
    </source>
</evidence>
<feature type="domain" description="RNA polymerase sigma factor 70 region 4 type 2" evidence="6">
    <location>
        <begin position="125"/>
        <end position="175"/>
    </location>
</feature>
<dbReference type="NCBIfam" id="TIGR02937">
    <property type="entry name" value="sigma70-ECF"/>
    <property type="match status" value="1"/>
</dbReference>
<dbReference type="InterPro" id="IPR014284">
    <property type="entry name" value="RNA_pol_sigma-70_dom"/>
</dbReference>
<comment type="caution">
    <text evidence="7">The sequence shown here is derived from an EMBL/GenBank/DDBJ whole genome shotgun (WGS) entry which is preliminary data.</text>
</comment>
<keyword evidence="2" id="KW-0805">Transcription regulation</keyword>
<evidence type="ECO:0000256" key="3">
    <source>
        <dbReference type="ARBA" id="ARBA00023082"/>
    </source>
</evidence>
<keyword evidence="4" id="KW-0804">Transcription</keyword>
<dbReference type="GO" id="GO:0016987">
    <property type="term" value="F:sigma factor activity"/>
    <property type="evidence" value="ECO:0007669"/>
    <property type="project" value="UniProtKB-KW"/>
</dbReference>
<dbReference type="SUPFAM" id="SSF88946">
    <property type="entry name" value="Sigma2 domain of RNA polymerase sigma factors"/>
    <property type="match status" value="1"/>
</dbReference>
<dbReference type="InterPro" id="IPR007627">
    <property type="entry name" value="RNA_pol_sigma70_r2"/>
</dbReference>
<dbReference type="Pfam" id="PF08281">
    <property type="entry name" value="Sigma70_r4_2"/>
    <property type="match status" value="1"/>
</dbReference>
<dbReference type="Pfam" id="PF04542">
    <property type="entry name" value="Sigma70_r2"/>
    <property type="match status" value="1"/>
</dbReference>
<evidence type="ECO:0000259" key="5">
    <source>
        <dbReference type="Pfam" id="PF04542"/>
    </source>
</evidence>
<dbReference type="EMBL" id="QWGR01000001">
    <property type="protein sequence ID" value="RIJ50565.1"/>
    <property type="molecule type" value="Genomic_DNA"/>
</dbReference>
<dbReference type="InterPro" id="IPR013324">
    <property type="entry name" value="RNA_pol_sigma_r3/r4-like"/>
</dbReference>
<dbReference type="AlphaFoldDB" id="A0A399T6R8"/>
<gene>
    <name evidence="7" type="ORF">D1614_01105</name>
</gene>
<reference evidence="7 8" key="1">
    <citation type="submission" date="2018-08" db="EMBL/GenBank/DDBJ databases">
        <title>Pallidiluteibacterium maritimus gen. nov., sp. nov., isolated from coastal sediment.</title>
        <authorList>
            <person name="Zhou L.Y."/>
        </authorList>
    </citation>
    <scope>NUCLEOTIDE SEQUENCE [LARGE SCALE GENOMIC DNA]</scope>
    <source>
        <strain evidence="7 8">XSD2</strain>
    </source>
</reference>
<sequence length="183" mass="21769">MWFFSLYSPRNKKGISATEFHQLFREIYPDLCVYVSRYLNDEETAKDIVQDVLITFWEESEKLKDKKLIRPYLFKSVKHRALNHLKRESRKLPLDAFFDSFNETLANNENESVESFLALENLQSDLEKAINELPEQRQRIFRMSRFEEMKHKEIAAALDISPKTVETQIFRALKFIRDKLGGE</sequence>
<keyword evidence="8" id="KW-1185">Reference proteome</keyword>
<feature type="domain" description="RNA polymerase sigma-70 region 2" evidence="5">
    <location>
        <begin position="23"/>
        <end position="90"/>
    </location>
</feature>
<dbReference type="InterPro" id="IPR014327">
    <property type="entry name" value="RNA_pol_sigma70_bacteroid"/>
</dbReference>
<evidence type="ECO:0000256" key="2">
    <source>
        <dbReference type="ARBA" id="ARBA00023015"/>
    </source>
</evidence>
<dbReference type="InterPro" id="IPR013249">
    <property type="entry name" value="RNA_pol_sigma70_r4_t2"/>
</dbReference>
<dbReference type="Proteomes" id="UP000265926">
    <property type="component" value="Unassembled WGS sequence"/>
</dbReference>
<evidence type="ECO:0000259" key="6">
    <source>
        <dbReference type="Pfam" id="PF08281"/>
    </source>
</evidence>
<dbReference type="SUPFAM" id="SSF88659">
    <property type="entry name" value="Sigma3 and sigma4 domains of RNA polymerase sigma factors"/>
    <property type="match status" value="1"/>
</dbReference>
<evidence type="ECO:0000313" key="8">
    <source>
        <dbReference type="Proteomes" id="UP000265926"/>
    </source>
</evidence>
<evidence type="ECO:0000313" key="7">
    <source>
        <dbReference type="EMBL" id="RIJ50565.1"/>
    </source>
</evidence>
<dbReference type="InterPro" id="IPR036388">
    <property type="entry name" value="WH-like_DNA-bd_sf"/>
</dbReference>